<dbReference type="EMBL" id="JBGBPQ010000027">
    <property type="protein sequence ID" value="KAL1498643.1"/>
    <property type="molecule type" value="Genomic_DNA"/>
</dbReference>
<organism evidence="1 2">
    <name type="scientific">Prymnesium parvum</name>
    <name type="common">Toxic golden alga</name>
    <dbReference type="NCBI Taxonomy" id="97485"/>
    <lineage>
        <taxon>Eukaryota</taxon>
        <taxon>Haptista</taxon>
        <taxon>Haptophyta</taxon>
        <taxon>Prymnesiophyceae</taxon>
        <taxon>Prymnesiales</taxon>
        <taxon>Prymnesiaceae</taxon>
        <taxon>Prymnesium</taxon>
    </lineage>
</organism>
<dbReference type="Proteomes" id="UP001515480">
    <property type="component" value="Unassembled WGS sequence"/>
</dbReference>
<sequence>MVLTWHPAHLVEQLDEEDLTEAWHLMKVRASVRVCRTVADLDADLEVRADEWKGATARLHALSRSTVDGDDGRAEGRFGVMAARRTSVSLGGWEYLIQDDSDGGLGISACWVSQLHMEGEGWKFSAEALARACACEVPYSFRNHIVTTMGAGERDSVGRAELALVGKKSTPQTEMRLRALLEEFKVYAARQTSLEWRGTDGARPGRWNMVEVPRGPGHKGSRWGPCGAQGSVLYYDGEDEEVRVVDAETGHRGAPATRSCIGLGKKRCGGGRGAVPSAGVGLRRVSADEFWTRVTSLPARLGQQGHHNVGLPPHEEVDVTGGGLWAMGGGGKGYVALDDQRVRSDPVLRLFIRDPELESRGGWRRAQSGRRVTMSGANQKTMFVERAENGQSQGSFESKRALLQVCLP</sequence>
<evidence type="ECO:0000313" key="2">
    <source>
        <dbReference type="Proteomes" id="UP001515480"/>
    </source>
</evidence>
<evidence type="ECO:0000313" key="1">
    <source>
        <dbReference type="EMBL" id="KAL1498643.1"/>
    </source>
</evidence>
<keyword evidence="2" id="KW-1185">Reference proteome</keyword>
<reference evidence="1 2" key="1">
    <citation type="journal article" date="2024" name="Science">
        <title>Giant polyketide synthase enzymes in the biosynthesis of giant marine polyether toxins.</title>
        <authorList>
            <person name="Fallon T.R."/>
            <person name="Shende V.V."/>
            <person name="Wierzbicki I.H."/>
            <person name="Pendleton A.L."/>
            <person name="Watervoot N.F."/>
            <person name="Auber R.P."/>
            <person name="Gonzalez D.J."/>
            <person name="Wisecaver J.H."/>
            <person name="Moore B.S."/>
        </authorList>
    </citation>
    <scope>NUCLEOTIDE SEQUENCE [LARGE SCALE GENOMIC DNA]</scope>
    <source>
        <strain evidence="1 2">12B1</strain>
    </source>
</reference>
<protein>
    <submittedName>
        <fullName evidence="1">Uncharacterized protein</fullName>
    </submittedName>
</protein>
<name>A0AB34IHU3_PRYPA</name>
<gene>
    <name evidence="1" type="ORF">AB1Y20_013956</name>
</gene>
<comment type="caution">
    <text evidence="1">The sequence shown here is derived from an EMBL/GenBank/DDBJ whole genome shotgun (WGS) entry which is preliminary data.</text>
</comment>
<dbReference type="AlphaFoldDB" id="A0AB34IHU3"/>
<accession>A0AB34IHU3</accession>
<proteinExistence type="predicted"/>